<name>A0AAD4H0T2_9FUNG</name>
<dbReference type="AlphaFoldDB" id="A0AAD4H0T2"/>
<sequence>TNSLYTCVNGSLPTLTKNCLPGICSRNIVSDFASAAKDDIDSGSVHRSISGSFAESIGINVPDVPSAYKRISNFRATADEFCVDECACKETGALVCSSSFATQCKYDPSELMMCNEVGDVPVKMTLCSKGCKQTSATSECEFDPCSCTSTGDTCGSSLPTNCSFEANTVYSCAGSGAAPEIKVNCTADTTCSVAAAGPTCIPTDCICKDDGTNCGSQFPSSCNYTENTLYNCVKGSTPTVSEDCGDGKCSANIKPSGTAEFMASGGDTCVNKCVCQIANVSVCAFSFPSDCNYSNKTLMSCGNQGDVPTEPKTCTTYCDVIKDAPDACAFNPCACRRVGDTCGKSFPSSCGYLANTVYTCATNQTMPISKADCKSSEICQPVSGGSDICVANNVCDCIGTGTVCTDRFPADCAKSANSMVTCPAGTVTACPGGCAAGECKSTDCLCADSNVKCGSSFAPSCNLIPSALYTCASGQKPVLKADCGALACVGSSPNAMCQDPCKCGGTNAVCGSSFPTSCSLSSNKVFTCTAIGATPLPGPVCAAGCYASSPDASCKKECATAVTAATTQIDKVVSAMGALVPNNSVNGMVYPPMVTILNQVKTNLTTVKDDLTALATMAATSSQTVDSVLRLYKQVQADLSPLTTSVALNSSLLDLPTLMQQVAACANSTTAECVGAIALYKSAADAAIAKAITWNGASGGVVALLRNISDRFETTLKTGNTSTLQEPLEQLNTLIGLNGIVATHGQNLSSLMLMYDTFNEAIRCTAVDLTFFLDSCAIYRYRLSGVMNEFVIYFQDNQNALSVTLPVIGPMISKSLYLTLAAIGQEFYSSAPTAVGDAVAIMYGIRQIVDIVSPPGTTNIYRDILNSLAKFLNVPTECLGGVDPCSGLLKIIRMMSDGLVNSIKAIPLAGAAIGATLNPLLTGLNNALATGSKTAISASYKALSDALSVVETLPYFGTIATPFRYLLEAIKKLVDCLV</sequence>
<keyword evidence="2" id="KW-1185">Reference proteome</keyword>
<organism evidence="1 2">
    <name type="scientific">Linnemannia exigua</name>
    <dbReference type="NCBI Taxonomy" id="604196"/>
    <lineage>
        <taxon>Eukaryota</taxon>
        <taxon>Fungi</taxon>
        <taxon>Fungi incertae sedis</taxon>
        <taxon>Mucoromycota</taxon>
        <taxon>Mortierellomycotina</taxon>
        <taxon>Mortierellomycetes</taxon>
        <taxon>Mortierellales</taxon>
        <taxon>Mortierellaceae</taxon>
        <taxon>Linnemannia</taxon>
    </lineage>
</organism>
<proteinExistence type="predicted"/>
<gene>
    <name evidence="1" type="ORF">BGZ95_004451</name>
</gene>
<evidence type="ECO:0000313" key="2">
    <source>
        <dbReference type="Proteomes" id="UP001194580"/>
    </source>
</evidence>
<accession>A0AAD4H0T2</accession>
<dbReference type="EMBL" id="JAAAIL010002107">
    <property type="protein sequence ID" value="KAG0260443.1"/>
    <property type="molecule type" value="Genomic_DNA"/>
</dbReference>
<dbReference type="Proteomes" id="UP001194580">
    <property type="component" value="Unassembled WGS sequence"/>
</dbReference>
<evidence type="ECO:0000313" key="1">
    <source>
        <dbReference type="EMBL" id="KAG0260443.1"/>
    </source>
</evidence>
<comment type="caution">
    <text evidence="1">The sequence shown here is derived from an EMBL/GenBank/DDBJ whole genome shotgun (WGS) entry which is preliminary data.</text>
</comment>
<protein>
    <submittedName>
        <fullName evidence="1">Uncharacterized protein</fullName>
    </submittedName>
</protein>
<feature type="non-terminal residue" evidence="1">
    <location>
        <position position="978"/>
    </location>
</feature>
<reference evidence="1" key="1">
    <citation type="journal article" date="2020" name="Fungal Divers.">
        <title>Resolving the Mortierellaceae phylogeny through synthesis of multi-gene phylogenetics and phylogenomics.</title>
        <authorList>
            <person name="Vandepol N."/>
            <person name="Liber J."/>
            <person name="Desiro A."/>
            <person name="Na H."/>
            <person name="Kennedy M."/>
            <person name="Barry K."/>
            <person name="Grigoriev I.V."/>
            <person name="Miller A.N."/>
            <person name="O'Donnell K."/>
            <person name="Stajich J.E."/>
            <person name="Bonito G."/>
        </authorList>
    </citation>
    <scope>NUCLEOTIDE SEQUENCE</scope>
    <source>
        <strain evidence="1">NRRL 28262</strain>
    </source>
</reference>